<dbReference type="Proteomes" id="UP000319852">
    <property type="component" value="Chromosome"/>
</dbReference>
<dbReference type="NCBIfam" id="TIGR02532">
    <property type="entry name" value="IV_pilin_GFxxxE"/>
    <property type="match status" value="1"/>
</dbReference>
<gene>
    <name evidence="2" type="ORF">HG15A2_24880</name>
</gene>
<reference evidence="2 3" key="1">
    <citation type="submission" date="2019-02" db="EMBL/GenBank/DDBJ databases">
        <title>Deep-cultivation of Planctomycetes and their phenomic and genomic characterization uncovers novel biology.</title>
        <authorList>
            <person name="Wiegand S."/>
            <person name="Jogler M."/>
            <person name="Boedeker C."/>
            <person name="Pinto D."/>
            <person name="Vollmers J."/>
            <person name="Rivas-Marin E."/>
            <person name="Kohn T."/>
            <person name="Peeters S.H."/>
            <person name="Heuer A."/>
            <person name="Rast P."/>
            <person name="Oberbeckmann S."/>
            <person name="Bunk B."/>
            <person name="Jeske O."/>
            <person name="Meyerdierks A."/>
            <person name="Storesund J.E."/>
            <person name="Kallscheuer N."/>
            <person name="Luecker S."/>
            <person name="Lage O.M."/>
            <person name="Pohl T."/>
            <person name="Merkel B.J."/>
            <person name="Hornburger P."/>
            <person name="Mueller R.-W."/>
            <person name="Bruemmer F."/>
            <person name="Labrenz M."/>
            <person name="Spormann A.M."/>
            <person name="Op den Camp H."/>
            <person name="Overmann J."/>
            <person name="Amann R."/>
            <person name="Jetten M.S.M."/>
            <person name="Mascher T."/>
            <person name="Medema M.H."/>
            <person name="Devos D.P."/>
            <person name="Kaster A.-K."/>
            <person name="Ovreas L."/>
            <person name="Rohde M."/>
            <person name="Galperin M.Y."/>
            <person name="Jogler C."/>
        </authorList>
    </citation>
    <scope>NUCLEOTIDE SEQUENCE [LARGE SCALE GENOMIC DNA]</scope>
    <source>
        <strain evidence="2 3">HG15A2</strain>
    </source>
</reference>
<accession>A0A517MWD6</accession>
<organism evidence="2 3">
    <name type="scientific">Adhaeretor mobilis</name>
    <dbReference type="NCBI Taxonomy" id="1930276"/>
    <lineage>
        <taxon>Bacteria</taxon>
        <taxon>Pseudomonadati</taxon>
        <taxon>Planctomycetota</taxon>
        <taxon>Planctomycetia</taxon>
        <taxon>Pirellulales</taxon>
        <taxon>Lacipirellulaceae</taxon>
        <taxon>Adhaeretor</taxon>
    </lineage>
</organism>
<dbReference type="PANTHER" id="PTHR30093:SF2">
    <property type="entry name" value="TYPE II SECRETION SYSTEM PROTEIN H"/>
    <property type="match status" value="1"/>
</dbReference>
<dbReference type="Pfam" id="PF07596">
    <property type="entry name" value="SBP_bac_10"/>
    <property type="match status" value="1"/>
</dbReference>
<dbReference type="InterPro" id="IPR027558">
    <property type="entry name" value="Pre_pil_HX9DG_C"/>
</dbReference>
<dbReference type="PANTHER" id="PTHR30093">
    <property type="entry name" value="GENERAL SECRETION PATHWAY PROTEIN G"/>
    <property type="match status" value="1"/>
</dbReference>
<dbReference type="NCBIfam" id="TIGR04294">
    <property type="entry name" value="pre_pil_HX9DG"/>
    <property type="match status" value="1"/>
</dbReference>
<protein>
    <recommendedName>
        <fullName evidence="1">DUF1559 domain-containing protein</fullName>
    </recommendedName>
</protein>
<dbReference type="EMBL" id="CP036263">
    <property type="protein sequence ID" value="QDS99196.1"/>
    <property type="molecule type" value="Genomic_DNA"/>
</dbReference>
<dbReference type="SUPFAM" id="SSF54523">
    <property type="entry name" value="Pili subunits"/>
    <property type="match status" value="1"/>
</dbReference>
<evidence type="ECO:0000313" key="3">
    <source>
        <dbReference type="Proteomes" id="UP000319852"/>
    </source>
</evidence>
<name>A0A517MWD6_9BACT</name>
<dbReference type="AlphaFoldDB" id="A0A517MWD6"/>
<dbReference type="OrthoDB" id="255848at2"/>
<evidence type="ECO:0000313" key="2">
    <source>
        <dbReference type="EMBL" id="QDS99196.1"/>
    </source>
</evidence>
<dbReference type="InterPro" id="IPR045584">
    <property type="entry name" value="Pilin-like"/>
</dbReference>
<evidence type="ECO:0000259" key="1">
    <source>
        <dbReference type="Pfam" id="PF07596"/>
    </source>
</evidence>
<dbReference type="PROSITE" id="PS00409">
    <property type="entry name" value="PROKAR_NTER_METHYL"/>
    <property type="match status" value="1"/>
</dbReference>
<dbReference type="InterPro" id="IPR011453">
    <property type="entry name" value="DUF1559"/>
</dbReference>
<dbReference type="RefSeq" id="WP_145060456.1">
    <property type="nucleotide sequence ID" value="NZ_CP036263.1"/>
</dbReference>
<dbReference type="Gene3D" id="3.30.700.10">
    <property type="entry name" value="Glycoprotein, Type 4 Pilin"/>
    <property type="match status" value="1"/>
</dbReference>
<keyword evidence="3" id="KW-1185">Reference proteome</keyword>
<proteinExistence type="predicted"/>
<feature type="domain" description="DUF1559" evidence="1">
    <location>
        <begin position="37"/>
        <end position="314"/>
    </location>
</feature>
<sequence length="335" mass="36692">MAVTMRNRRSEGFTLVELLVVIAIIGVLVGLLLPAVQAAREAARRMSCQNNLRQIGLACQNYAGAQGHFPPANGHLDKKQEELGQVPRWGYLAFLLPYIEQGNVRDSLDTNYEWHVEPNLSLLRQIPIAGFKCPSYSTTQPVNLAEGGTVEYEDSPSASHYWGVMGANTQRDPTLAYFCDDQSSPYTMESTVTGGSRRQVVECVEEDGGPLANNGIIIRQEDVKFSSISDGTTNTFITGEAAFGSPDDQKTRPWWVGSHFNFSYTSKNVGWSINTGTWPGANRNDQGFGSDHPGGCHFAMADGSVQFFNENVELRVLFSFASRQAGEQVGDGASY</sequence>
<dbReference type="KEGG" id="amob:HG15A2_24880"/>
<dbReference type="Pfam" id="PF07963">
    <property type="entry name" value="N_methyl"/>
    <property type="match status" value="1"/>
</dbReference>
<dbReference type="InterPro" id="IPR012902">
    <property type="entry name" value="N_methyl_site"/>
</dbReference>